<dbReference type="AlphaFoldDB" id="A0AAV2AWZ4"/>
<sequence>MAQKQAEIDQNYSQHNQLTLNADTICRNQSNKHLDGQHLTVKFHKLHSYLTISSGQVFPSRNEG</sequence>
<proteinExistence type="predicted"/>
<keyword evidence="2" id="KW-1185">Reference proteome</keyword>
<reference evidence="1 2" key="1">
    <citation type="submission" date="2024-04" db="EMBL/GenBank/DDBJ databases">
        <authorList>
            <person name="Rising A."/>
            <person name="Reimegard J."/>
            <person name="Sonavane S."/>
            <person name="Akerstrom W."/>
            <person name="Nylinder S."/>
            <person name="Hedman E."/>
            <person name="Kallberg Y."/>
        </authorList>
    </citation>
    <scope>NUCLEOTIDE SEQUENCE [LARGE SCALE GENOMIC DNA]</scope>
</reference>
<dbReference type="Proteomes" id="UP001497382">
    <property type="component" value="Unassembled WGS sequence"/>
</dbReference>
<organism evidence="1 2">
    <name type="scientific">Larinioides sclopetarius</name>
    <dbReference type="NCBI Taxonomy" id="280406"/>
    <lineage>
        <taxon>Eukaryota</taxon>
        <taxon>Metazoa</taxon>
        <taxon>Ecdysozoa</taxon>
        <taxon>Arthropoda</taxon>
        <taxon>Chelicerata</taxon>
        <taxon>Arachnida</taxon>
        <taxon>Araneae</taxon>
        <taxon>Araneomorphae</taxon>
        <taxon>Entelegynae</taxon>
        <taxon>Araneoidea</taxon>
        <taxon>Araneidae</taxon>
        <taxon>Larinioides</taxon>
    </lineage>
</organism>
<evidence type="ECO:0000313" key="1">
    <source>
        <dbReference type="EMBL" id="CAL1288553.1"/>
    </source>
</evidence>
<protein>
    <submittedName>
        <fullName evidence="1">Uncharacterized protein</fullName>
    </submittedName>
</protein>
<evidence type="ECO:0000313" key="2">
    <source>
        <dbReference type="Proteomes" id="UP001497382"/>
    </source>
</evidence>
<accession>A0AAV2AWZ4</accession>
<comment type="caution">
    <text evidence="1">The sequence shown here is derived from an EMBL/GenBank/DDBJ whole genome shotgun (WGS) entry which is preliminary data.</text>
</comment>
<name>A0AAV2AWZ4_9ARAC</name>
<gene>
    <name evidence="1" type="ORF">LARSCL_LOCUS15416</name>
</gene>
<dbReference type="EMBL" id="CAXIEN010000233">
    <property type="protein sequence ID" value="CAL1288553.1"/>
    <property type="molecule type" value="Genomic_DNA"/>
</dbReference>